<organism evidence="1 2">
    <name type="scientific">Hypoxylon rubiginosum</name>
    <dbReference type="NCBI Taxonomy" id="110542"/>
    <lineage>
        <taxon>Eukaryota</taxon>
        <taxon>Fungi</taxon>
        <taxon>Dikarya</taxon>
        <taxon>Ascomycota</taxon>
        <taxon>Pezizomycotina</taxon>
        <taxon>Sordariomycetes</taxon>
        <taxon>Xylariomycetidae</taxon>
        <taxon>Xylariales</taxon>
        <taxon>Hypoxylaceae</taxon>
        <taxon>Hypoxylon</taxon>
    </lineage>
</organism>
<reference evidence="1 2" key="1">
    <citation type="journal article" date="2022" name="New Phytol.">
        <title>Ecological generalism drives hyperdiversity of secondary metabolite gene clusters in xylarialean endophytes.</title>
        <authorList>
            <person name="Franco M.E.E."/>
            <person name="Wisecaver J.H."/>
            <person name="Arnold A.E."/>
            <person name="Ju Y.M."/>
            <person name="Slot J.C."/>
            <person name="Ahrendt S."/>
            <person name="Moore L.P."/>
            <person name="Eastman K.E."/>
            <person name="Scott K."/>
            <person name="Konkel Z."/>
            <person name="Mondo S.J."/>
            <person name="Kuo A."/>
            <person name="Hayes R.D."/>
            <person name="Haridas S."/>
            <person name="Andreopoulos B."/>
            <person name="Riley R."/>
            <person name="LaButti K."/>
            <person name="Pangilinan J."/>
            <person name="Lipzen A."/>
            <person name="Amirebrahimi M."/>
            <person name="Yan J."/>
            <person name="Adam C."/>
            <person name="Keymanesh K."/>
            <person name="Ng V."/>
            <person name="Louie K."/>
            <person name="Northen T."/>
            <person name="Drula E."/>
            <person name="Henrissat B."/>
            <person name="Hsieh H.M."/>
            <person name="Youens-Clark K."/>
            <person name="Lutzoni F."/>
            <person name="Miadlikowska J."/>
            <person name="Eastwood D.C."/>
            <person name="Hamelin R.C."/>
            <person name="Grigoriev I.V."/>
            <person name="U'Ren J.M."/>
        </authorList>
    </citation>
    <scope>NUCLEOTIDE SEQUENCE [LARGE SCALE GENOMIC DNA]</scope>
    <source>
        <strain evidence="1 2">CBS 119005</strain>
    </source>
</reference>
<gene>
    <name evidence="1" type="ORF">F4820DRAFT_304734</name>
</gene>
<evidence type="ECO:0000313" key="2">
    <source>
        <dbReference type="Proteomes" id="UP001497700"/>
    </source>
</evidence>
<dbReference type="EMBL" id="MU393475">
    <property type="protein sequence ID" value="KAI4865175.1"/>
    <property type="molecule type" value="Genomic_DNA"/>
</dbReference>
<name>A0ACB9Z2F9_9PEZI</name>
<accession>A0ACB9Z2F9</accession>
<sequence length="431" mass="47040">MPSLKVLIIGGGVAGPALAYWLSRIGAEITLIERSPEVRASGQQLDLRGQGVPMMNKMGIEAAVRAAMVREPGIQLVDIDGRMKAFFPAAETGTGKQSLTSEFEIMRGDLVRILYGLTEGHPNVKHVFGTTVRSFTQDEESNPNGKVHVTFQDGREEDFDIVVAADGTGSKTRKIMLGPDAPDPRHPLGGYIGYFSIPSAPADSDRGTFCFLPGPRVSRVVGTRKDCPDLTRIYMIMRGTVPELDTAYKSGNLAELKKAWADLYQDGGWECNRFFEALRTVPEADDLYCTPFEEVRLPKGSWSKGRVVLVGDAAHSATANGYGTTWGLIGAYIFAGEVASLYETDRSLPTAAVVQAAKNYEENFRPIATAGHGGNQLFESVSSPRSRFGIWILHMFAKIASHFQLDQMGGLDSKTAKWQLPDYPKLDGQRA</sequence>
<dbReference type="Proteomes" id="UP001497700">
    <property type="component" value="Unassembled WGS sequence"/>
</dbReference>
<keyword evidence="2" id="KW-1185">Reference proteome</keyword>
<comment type="caution">
    <text evidence="1">The sequence shown here is derived from an EMBL/GenBank/DDBJ whole genome shotgun (WGS) entry which is preliminary data.</text>
</comment>
<evidence type="ECO:0000313" key="1">
    <source>
        <dbReference type="EMBL" id="KAI4865175.1"/>
    </source>
</evidence>
<proteinExistence type="predicted"/>
<protein>
    <submittedName>
        <fullName evidence="1">Uncharacterized protein</fullName>
    </submittedName>
</protein>